<evidence type="ECO:0000313" key="5">
    <source>
        <dbReference type="EMBL" id="PFG28063.1"/>
    </source>
</evidence>
<feature type="domain" description="HotDog ACOT-type" evidence="4">
    <location>
        <begin position="250"/>
        <end position="364"/>
    </location>
</feature>
<dbReference type="STRING" id="1724.GCA_001044175_02183"/>
<dbReference type="PANTHER" id="PTHR11049:SF16">
    <property type="entry name" value="PROTEIN VDLD"/>
    <property type="match status" value="1"/>
</dbReference>
<gene>
    <name evidence="5" type="ORF">ATK06_1146</name>
</gene>
<dbReference type="InterPro" id="IPR029069">
    <property type="entry name" value="HotDog_dom_sf"/>
</dbReference>
<keyword evidence="6" id="KW-1185">Reference proteome</keyword>
<evidence type="ECO:0000259" key="4">
    <source>
        <dbReference type="PROSITE" id="PS51770"/>
    </source>
</evidence>
<dbReference type="GO" id="GO:0005829">
    <property type="term" value="C:cytosol"/>
    <property type="evidence" value="ECO:0007669"/>
    <property type="project" value="TreeGrafter"/>
</dbReference>
<name>A0A2A9DN85_9CORY</name>
<dbReference type="InterPro" id="IPR033120">
    <property type="entry name" value="HOTDOG_ACOT"/>
</dbReference>
<dbReference type="Gene3D" id="3.10.129.10">
    <property type="entry name" value="Hotdog Thioesterase"/>
    <property type="match status" value="2"/>
</dbReference>
<dbReference type="EMBL" id="PDJF01000001">
    <property type="protein sequence ID" value="PFG28063.1"/>
    <property type="molecule type" value="Genomic_DNA"/>
</dbReference>
<comment type="caution">
    <text evidence="5">The sequence shown here is derived from an EMBL/GenBank/DDBJ whole genome shotgun (WGS) entry which is preliminary data.</text>
</comment>
<comment type="similarity">
    <text evidence="1">Belongs to the acyl coenzyme A hydrolase family.</text>
</comment>
<dbReference type="PANTHER" id="PTHR11049">
    <property type="entry name" value="ACYL COENZYME A THIOESTER HYDROLASE"/>
    <property type="match status" value="1"/>
</dbReference>
<feature type="domain" description="HotDog ACOT-type" evidence="4">
    <location>
        <begin position="88"/>
        <end position="202"/>
    </location>
</feature>
<evidence type="ECO:0000256" key="1">
    <source>
        <dbReference type="ARBA" id="ARBA00010458"/>
    </source>
</evidence>
<protein>
    <submittedName>
        <fullName evidence="5">Acyl-CoA hydrolase</fullName>
    </submittedName>
</protein>
<dbReference type="SUPFAM" id="SSF54637">
    <property type="entry name" value="Thioesterase/thiol ester dehydrase-isomerase"/>
    <property type="match status" value="2"/>
</dbReference>
<dbReference type="Pfam" id="PF03061">
    <property type="entry name" value="4HBT"/>
    <property type="match status" value="2"/>
</dbReference>
<accession>A0A2A9DN85</accession>
<evidence type="ECO:0000313" key="6">
    <source>
        <dbReference type="Proteomes" id="UP000221653"/>
    </source>
</evidence>
<dbReference type="CDD" id="cd03442">
    <property type="entry name" value="BFIT_BACH"/>
    <property type="match status" value="2"/>
</dbReference>
<dbReference type="InterPro" id="IPR040170">
    <property type="entry name" value="Cytosol_ACT"/>
</dbReference>
<dbReference type="GO" id="GO:0052816">
    <property type="term" value="F:long-chain fatty acyl-CoA hydrolase activity"/>
    <property type="evidence" value="ECO:0007669"/>
    <property type="project" value="TreeGrafter"/>
</dbReference>
<sequence length="412" mass="45902">MPWPFDTLHRHEGWDPQLNGMARRLCFDRAGGPPDGVGKQWAWWLRMSFRVTDPIRNLQDGSTGEDRIVFSHSATIAGVTQQTQEQLKSPEVTLRFMASPTDVIMHGAQGVSGGRVLQWIDKAAYACATQWSGKYCVTAYVGHIHFTRPIPSGHIVEVRSRIAMTGRSSMHIVNEVLSADPREGIFTRACDCLVIFVAKDTATGRSTPVPTFTPETPEEHRVWKAAEGRIQLRKAIEEEMEKQSYDGETYAPRIITRFLAKPTDANWGGKVHGGNAMEWIDEAGLACSMEWAGERTVAVYAGGIRFYQPISIGDLIEVDARMMRTDARSMQMSIHVRAGDAHRGRAELETAIHATVSYIALDLDGHTLPAREFVPVTEDDIKLAEHAQVLRNLRAEYSPVPLVPPARPNHID</sequence>
<evidence type="ECO:0000256" key="2">
    <source>
        <dbReference type="ARBA" id="ARBA00022801"/>
    </source>
</evidence>
<reference evidence="5 6" key="1">
    <citation type="submission" date="2017-10" db="EMBL/GenBank/DDBJ databases">
        <title>Sequencing the genomes of 1000 actinobacteria strains.</title>
        <authorList>
            <person name="Klenk H.-P."/>
        </authorList>
    </citation>
    <scope>NUCLEOTIDE SEQUENCE [LARGE SCALE GENOMIC DNA]</scope>
    <source>
        <strain evidence="5 6">DSM 20688</strain>
    </source>
</reference>
<evidence type="ECO:0000256" key="3">
    <source>
        <dbReference type="PROSITE-ProRule" id="PRU01106"/>
    </source>
</evidence>
<organism evidence="5 6">
    <name type="scientific">Corynebacterium renale</name>
    <dbReference type="NCBI Taxonomy" id="1724"/>
    <lineage>
        <taxon>Bacteria</taxon>
        <taxon>Bacillati</taxon>
        <taxon>Actinomycetota</taxon>
        <taxon>Actinomycetes</taxon>
        <taxon>Mycobacteriales</taxon>
        <taxon>Corynebacteriaceae</taxon>
        <taxon>Corynebacterium</taxon>
    </lineage>
</organism>
<proteinExistence type="inferred from homology"/>
<dbReference type="AlphaFoldDB" id="A0A2A9DN85"/>
<dbReference type="Proteomes" id="UP000221653">
    <property type="component" value="Unassembled WGS sequence"/>
</dbReference>
<dbReference type="InterPro" id="IPR006683">
    <property type="entry name" value="Thioestr_dom"/>
</dbReference>
<dbReference type="GO" id="GO:0006637">
    <property type="term" value="P:acyl-CoA metabolic process"/>
    <property type="evidence" value="ECO:0007669"/>
    <property type="project" value="TreeGrafter"/>
</dbReference>
<dbReference type="PROSITE" id="PS51770">
    <property type="entry name" value="HOTDOG_ACOT"/>
    <property type="match status" value="2"/>
</dbReference>
<keyword evidence="2 3" id="KW-0378">Hydrolase</keyword>